<keyword evidence="1" id="KW-0677">Repeat</keyword>
<feature type="compositionally biased region" description="Low complexity" evidence="3">
    <location>
        <begin position="1963"/>
        <end position="1975"/>
    </location>
</feature>
<feature type="compositionally biased region" description="Low complexity" evidence="3">
    <location>
        <begin position="1256"/>
        <end position="1288"/>
    </location>
</feature>
<feature type="compositionally biased region" description="Polar residues" evidence="3">
    <location>
        <begin position="1202"/>
        <end position="1242"/>
    </location>
</feature>
<feature type="repeat" description="ANK" evidence="2">
    <location>
        <begin position="751"/>
        <end position="783"/>
    </location>
</feature>
<feature type="compositionally biased region" description="Polar residues" evidence="3">
    <location>
        <begin position="1289"/>
        <end position="1299"/>
    </location>
</feature>
<dbReference type="SMART" id="SM00248">
    <property type="entry name" value="ANK"/>
    <property type="match status" value="8"/>
</dbReference>
<feature type="compositionally biased region" description="Polar residues" evidence="3">
    <location>
        <begin position="1619"/>
        <end position="1628"/>
    </location>
</feature>
<name>A0A8J5NUI6_FUSOX</name>
<gene>
    <name evidence="5" type="primary">secG-2</name>
    <name evidence="5" type="ORF">Forpe1208_v008795</name>
</gene>
<feature type="compositionally biased region" description="Polar residues" evidence="3">
    <location>
        <begin position="1576"/>
        <end position="1602"/>
    </location>
</feature>
<feature type="compositionally biased region" description="Low complexity" evidence="3">
    <location>
        <begin position="1344"/>
        <end position="1356"/>
    </location>
</feature>
<feature type="region of interest" description="Disordered" evidence="3">
    <location>
        <begin position="967"/>
        <end position="1719"/>
    </location>
</feature>
<feature type="compositionally biased region" description="Polar residues" evidence="3">
    <location>
        <begin position="51"/>
        <end position="65"/>
    </location>
</feature>
<feature type="compositionally biased region" description="Low complexity" evidence="3">
    <location>
        <begin position="1501"/>
        <end position="1514"/>
    </location>
</feature>
<feature type="compositionally biased region" description="Polar residues" evidence="3">
    <location>
        <begin position="1523"/>
        <end position="1543"/>
    </location>
</feature>
<accession>A0A8J5NUI6</accession>
<feature type="repeat" description="ANK" evidence="2">
    <location>
        <begin position="651"/>
        <end position="683"/>
    </location>
</feature>
<feature type="repeat" description="ANK" evidence="2">
    <location>
        <begin position="850"/>
        <end position="882"/>
    </location>
</feature>
<feature type="compositionally biased region" description="Polar residues" evidence="3">
    <location>
        <begin position="1688"/>
        <end position="1712"/>
    </location>
</feature>
<feature type="repeat" description="ANK" evidence="2">
    <location>
        <begin position="684"/>
        <end position="716"/>
    </location>
</feature>
<feature type="compositionally biased region" description="Polar residues" evidence="3">
    <location>
        <begin position="17"/>
        <end position="34"/>
    </location>
</feature>
<evidence type="ECO:0000256" key="3">
    <source>
        <dbReference type="SAM" id="MobiDB-lite"/>
    </source>
</evidence>
<protein>
    <submittedName>
        <fullName evidence="5">Ankyrin repeat, PH and SEC7 domain containing protein secG</fullName>
    </submittedName>
</protein>
<dbReference type="InterPro" id="IPR056884">
    <property type="entry name" value="NPHP3-like_N"/>
</dbReference>
<feature type="compositionally biased region" description="Polar residues" evidence="3">
    <location>
        <begin position="1468"/>
        <end position="1477"/>
    </location>
</feature>
<dbReference type="PANTHER" id="PTHR24198:SF165">
    <property type="entry name" value="ANKYRIN REPEAT-CONTAINING PROTEIN-RELATED"/>
    <property type="match status" value="1"/>
</dbReference>
<feature type="region of interest" description="Disordered" evidence="3">
    <location>
        <begin position="1"/>
        <end position="34"/>
    </location>
</feature>
<feature type="compositionally biased region" description="Acidic residues" evidence="3">
    <location>
        <begin position="1830"/>
        <end position="1842"/>
    </location>
</feature>
<evidence type="ECO:0000313" key="5">
    <source>
        <dbReference type="EMBL" id="KAG7412090.1"/>
    </source>
</evidence>
<evidence type="ECO:0000256" key="2">
    <source>
        <dbReference type="PROSITE-ProRule" id="PRU00023"/>
    </source>
</evidence>
<feature type="compositionally biased region" description="Low complexity" evidence="3">
    <location>
        <begin position="1996"/>
        <end position="2012"/>
    </location>
</feature>
<feature type="compositionally biased region" description="Polar residues" evidence="3">
    <location>
        <begin position="1178"/>
        <end position="1194"/>
    </location>
</feature>
<reference evidence="5" key="1">
    <citation type="submission" date="2021-04" db="EMBL/GenBank/DDBJ databases">
        <title>First draft genome resource for Brassicaceae pathogens Fusarium oxysporum f. sp. raphani and Fusarium oxysporum f. sp. rapae.</title>
        <authorList>
            <person name="Asai S."/>
        </authorList>
    </citation>
    <scope>NUCLEOTIDE SEQUENCE</scope>
    <source>
        <strain evidence="5">Tf1208</strain>
    </source>
</reference>
<feature type="compositionally biased region" description="Polar residues" evidence="3">
    <location>
        <begin position="1065"/>
        <end position="1120"/>
    </location>
</feature>
<dbReference type="PROSITE" id="PS50297">
    <property type="entry name" value="ANK_REP_REGION"/>
    <property type="match status" value="5"/>
</dbReference>
<feature type="compositionally biased region" description="Polar residues" evidence="3">
    <location>
        <begin position="2107"/>
        <end position="2125"/>
    </location>
</feature>
<feature type="compositionally biased region" description="Polar residues" evidence="3">
    <location>
        <begin position="1978"/>
        <end position="1988"/>
    </location>
</feature>
<feature type="compositionally biased region" description="Acidic residues" evidence="3">
    <location>
        <begin position="1811"/>
        <end position="1820"/>
    </location>
</feature>
<dbReference type="Pfam" id="PF12796">
    <property type="entry name" value="Ank_2"/>
    <property type="match status" value="3"/>
</dbReference>
<feature type="compositionally biased region" description="Polar residues" evidence="3">
    <location>
        <begin position="1421"/>
        <end position="1430"/>
    </location>
</feature>
<feature type="region of interest" description="Disordered" evidence="3">
    <location>
        <begin position="1758"/>
        <end position="2139"/>
    </location>
</feature>
<comment type="caution">
    <text evidence="5">The sequence shown here is derived from an EMBL/GenBank/DDBJ whole genome shotgun (WGS) entry which is preliminary data.</text>
</comment>
<dbReference type="InterPro" id="IPR002110">
    <property type="entry name" value="Ankyrin_rpt"/>
</dbReference>
<keyword evidence="2" id="KW-0040">ANK repeat</keyword>
<dbReference type="Proteomes" id="UP000694050">
    <property type="component" value="Unassembled WGS sequence"/>
</dbReference>
<feature type="compositionally biased region" description="Basic and acidic residues" evidence="3">
    <location>
        <begin position="1774"/>
        <end position="1791"/>
    </location>
</feature>
<evidence type="ECO:0000313" key="6">
    <source>
        <dbReference type="Proteomes" id="UP000694050"/>
    </source>
</evidence>
<sequence length="2139" mass="230879">MSFTSPTGQFKPYQDFGSGSSSTKPPAQSFSSRVDFSDQSYDMPYFAGSDVSVSNPQTNSASTAPKQPVADVPRGFTPKQLSDAPKTKSFDKKRLSSIPNTSQQAQPSQPLKAKIDYTEFFKSLEFPSIADSKIGHGSGDLSTSQWLVQEALFSKWRTSNGLLWLRGSEGSGKSTLMKQALESCQGPSSIHLTYSFFPLGDEARTRLGLFKSLLRQLVPQAPEAFKGIKDRFEKIQSCLPPKQQVAWNAQELFDELIKVLPKILRTHSVSIYVDGLNYSEGETAPKLVQDFSKLVEKSQIPTKDPATTHGLRIIFSSTPYPMKDPFPRLCIQVDEKNGPSLRKYLEAQLSNIDLNTQRLVSTKASSSFISARLIVNHIKLFGPGQSSLVQQPSPTPAPISFLLGAYFQDMAHQGSNGLFSLFKWCCLSSRPLSLSELRVALALDALPKVGSIKELSQTEYFTRFGSDESFQSWIKTTSWGLLEAVTVGGQKVVNPMHDSVSDFFISKGLDVLSYKSQASGATTSPLHQAHHSIATCLLRYLAILSKEPRWESMTRTDPTLRLIGYAGASWSYHITSAGLGKLEASKTLKVFGWPSDQTLNVLVRLGQETSAFGDLQGTLWTHLFAIYGHAHFLSVAIRKAGNDVLDVQDRQKRTPLHLAALHGHSTVSKQLLKSGAKTNGQAVSGDTALHFAVLQGHQSIMKCLLERDPSLITVADGQLHTPLFSAVFRGSSSAVKLLLDRRADLRALDTYGNSVLHHAVNTEKSSVIKLLLDSGSDVNGQNAQGRTPLHLAIVGDHSSAVKALLERRSRTDIADNLGRRALHEAILSGNKACTQLLLKQRVAVDARDNDGQTALVYAIQGRHGSLLKLLLEGGTDINAMDKYGFTMIMVAVQASDEKLTRILLEKNPDLDRLSREGHTVAFYAVFRGKAVSFLSEEEQSIASLLFRRYQKRYQVWHPEWKECQQEFMAKHGKKKDASSKMKSKVKPSKVKNAPLSPNTDAASKPPKSRRSSKVPANIVSKTPSSVPKTRADELQRPQEAQGSPKPAPQNEVTGKPQSQVQSQSRPQATANTSVPLAPSNSVPKVSTGVQGNQMTTPSNSMAASVKPRTQQARPVSSFASYQPPRIPSGSGSGSALDAKAKEQSSKPPQAPYPGGPSSTSVPAKAPMVQRGSWDIYSSLASGSPAPAQTVQSQKAYVPYPGTPQTSLGASPASAQSFQTFQPFSASQAQKTSSLTASVPSSQFEKRYSVPSLNSWGQPGSSGSASPSPASQNAPAPAQAYQAFGAASQKPNMSQQQINAPYQKPANPVSAAKPSMPQVIRKPVGGKPAMQAAAEKPTQQSSFLPWQQPQAPAGAQSPPVPIQAQVGTTQSWPSKLHAPAGPAQAPTSKPQAPPSTTQSMPGNNQGASGASGPVPYLPNKAPASTGTSQPAPTKDQVHSATAQAPPGKPQAQGGTPPRKPQAAPGVVQPQMSKPQGQAQAHPPSGKAAPVPPKTQAPPGATQPQVAKPQVQPQAQIGKPAPISPKSQTPTGAVQPQSAKPQAQNVKAEPQAHKMQGPPGTSQTPSGKPPGQGGLPSQKPQVPTSKVQSQPAKPSVQSGTSAQKQPAVPKPSVTAPAKPSATPTQAQKATPDQRKPVPSYTGSGPGGAKSPTSIPVQGSSGQKPHQYIDKNSTISPVPHYTETFYRGQYGEQTQTSTFTSTREFTNSYDPNTQQTGTSSMSSGKMAAAAGVGVLAGAAGGYFLSSEIRENYFNPSITDDSSYIHMDAGMSQQSTYDSDRELETHVEFSDHSEEFSESENEANSINDSGSDGFLSDEEYELSDSEVSGGQASSDDEISDWGESDAESIHEDSNSDEIDLDSPYMSADFTDSEASEAEDLGARDLQAESDSDLNTDPGQASAGEDSESDEKESVNNESEDELDESVQSMGFQQQSYINQQYQQQGYLNEQYQQPIPEEPEPEEDVQPDFQPQYQQQGYFNGHYQQHVAQQSASEEDEPQGFHQQYQQQGYYNQHNQVADRIESEEDEPQNFQTQQQQQQQGYYGGHQQNQAPEQSESEEEPYQQQYQQQSYHRGQHQQQATQQYDSEDEGQQVGHRSGDYDSDQEVESDQDVNNGYSSDEQGQQATSGQYSGGGWGNNYDSDY</sequence>
<dbReference type="PROSITE" id="PS50088">
    <property type="entry name" value="ANK_REPEAT"/>
    <property type="match status" value="7"/>
</dbReference>
<feature type="repeat" description="ANK" evidence="2">
    <location>
        <begin position="784"/>
        <end position="816"/>
    </location>
</feature>
<feature type="repeat" description="ANK" evidence="2">
    <location>
        <begin position="817"/>
        <end position="849"/>
    </location>
</feature>
<feature type="domain" description="Nephrocystin 3-like N-terminal" evidence="4">
    <location>
        <begin position="143"/>
        <end position="302"/>
    </location>
</feature>
<feature type="compositionally biased region" description="Acidic residues" evidence="3">
    <location>
        <begin position="2096"/>
        <end position="2106"/>
    </location>
</feature>
<feature type="compositionally biased region" description="Basic and acidic residues" evidence="3">
    <location>
        <begin position="85"/>
        <end position="94"/>
    </location>
</feature>
<dbReference type="EMBL" id="JAELUQ010000006">
    <property type="protein sequence ID" value="KAG7412090.1"/>
    <property type="molecule type" value="Genomic_DNA"/>
</dbReference>
<dbReference type="PANTHER" id="PTHR24198">
    <property type="entry name" value="ANKYRIN REPEAT AND PROTEIN KINASE DOMAIN-CONTAINING PROTEIN"/>
    <property type="match status" value="1"/>
</dbReference>
<proteinExistence type="predicted"/>
<feature type="repeat" description="ANK" evidence="2">
    <location>
        <begin position="718"/>
        <end position="750"/>
    </location>
</feature>
<feature type="compositionally biased region" description="Low complexity" evidence="3">
    <location>
        <begin position="2025"/>
        <end position="2050"/>
    </location>
</feature>
<feature type="compositionally biased region" description="Acidic residues" evidence="3">
    <location>
        <begin position="1953"/>
        <end position="1962"/>
    </location>
</feature>
<evidence type="ECO:0000256" key="1">
    <source>
        <dbReference type="ARBA" id="ARBA00022737"/>
    </source>
</evidence>
<feature type="compositionally biased region" description="Acidic residues" evidence="3">
    <location>
        <begin position="1866"/>
        <end position="1875"/>
    </location>
</feature>
<feature type="compositionally biased region" description="Polar residues" evidence="3">
    <location>
        <begin position="1648"/>
        <end position="1673"/>
    </location>
</feature>
<feature type="region of interest" description="Disordered" evidence="3">
    <location>
        <begin position="47"/>
        <end position="110"/>
    </location>
</feature>
<evidence type="ECO:0000259" key="4">
    <source>
        <dbReference type="Pfam" id="PF24883"/>
    </source>
</evidence>
<dbReference type="Pfam" id="PF24883">
    <property type="entry name" value="NPHP3_N"/>
    <property type="match status" value="1"/>
</dbReference>
<feature type="compositionally biased region" description="Low complexity" evidence="3">
    <location>
        <begin position="2058"/>
        <end position="2079"/>
    </location>
</feature>
<feature type="compositionally biased region" description="Polar residues" evidence="3">
    <location>
        <begin position="1384"/>
        <end position="1407"/>
    </location>
</feature>
<organism evidence="5 6">
    <name type="scientific">Fusarium oxysporum f. sp. rapae</name>
    <dbReference type="NCBI Taxonomy" id="485398"/>
    <lineage>
        <taxon>Eukaryota</taxon>
        <taxon>Fungi</taxon>
        <taxon>Dikarya</taxon>
        <taxon>Ascomycota</taxon>
        <taxon>Pezizomycotina</taxon>
        <taxon>Sordariomycetes</taxon>
        <taxon>Hypocreomycetidae</taxon>
        <taxon>Hypocreales</taxon>
        <taxon>Nectriaceae</taxon>
        <taxon>Fusarium</taxon>
        <taxon>Fusarium oxysporum species complex</taxon>
    </lineage>
</organism>
<feature type="compositionally biased region" description="Low complexity" evidence="3">
    <location>
        <begin position="1928"/>
        <end position="1951"/>
    </location>
</feature>
<feature type="compositionally biased region" description="Polar residues" evidence="3">
    <location>
        <begin position="97"/>
        <end position="109"/>
    </location>
</feature>